<proteinExistence type="predicted"/>
<organism evidence="1 2">
    <name type="scientific">Chryseobacterium sediminis</name>
    <dbReference type="NCBI Taxonomy" id="1679494"/>
    <lineage>
        <taxon>Bacteria</taxon>
        <taxon>Pseudomonadati</taxon>
        <taxon>Bacteroidota</taxon>
        <taxon>Flavobacteriia</taxon>
        <taxon>Flavobacteriales</taxon>
        <taxon>Weeksellaceae</taxon>
        <taxon>Chryseobacterium group</taxon>
        <taxon>Chryseobacterium</taxon>
    </lineage>
</organism>
<sequence>MRPGKNAKFKDSDLFIKVSKGATKSLIKLRGYTFA</sequence>
<dbReference type="Proteomes" id="UP000587367">
    <property type="component" value="Unassembled WGS sequence"/>
</dbReference>
<dbReference type="EMBL" id="JACHKS010000001">
    <property type="protein sequence ID" value="MBB6330304.1"/>
    <property type="molecule type" value="Genomic_DNA"/>
</dbReference>
<evidence type="ECO:0000313" key="1">
    <source>
        <dbReference type="EMBL" id="MBB6330304.1"/>
    </source>
</evidence>
<reference evidence="1 2" key="1">
    <citation type="submission" date="2020-08" db="EMBL/GenBank/DDBJ databases">
        <title>Functional genomics of gut bacteria from endangered species of beetles.</title>
        <authorList>
            <person name="Carlos-Shanley C."/>
        </authorList>
    </citation>
    <scope>NUCLEOTIDE SEQUENCE [LARGE SCALE GENOMIC DNA]</scope>
    <source>
        <strain evidence="1 2">S00068</strain>
    </source>
</reference>
<keyword evidence="2" id="KW-1185">Reference proteome</keyword>
<evidence type="ECO:0000313" key="2">
    <source>
        <dbReference type="Proteomes" id="UP000587367"/>
    </source>
</evidence>
<protein>
    <submittedName>
        <fullName evidence="1">Uncharacterized protein</fullName>
    </submittedName>
</protein>
<gene>
    <name evidence="1" type="ORF">HNP24_001254</name>
</gene>
<comment type="caution">
    <text evidence="1">The sequence shown here is derived from an EMBL/GenBank/DDBJ whole genome shotgun (WGS) entry which is preliminary data.</text>
</comment>
<name>A0ABR6Q1A9_9FLAO</name>
<accession>A0ABR6Q1A9</accession>